<gene>
    <name evidence="2" type="ORF">J5A65_12020</name>
</gene>
<accession>A0ABX7Y3A2</accession>
<dbReference type="RefSeq" id="WP_212322286.1">
    <property type="nucleotide sequence ID" value="NZ_CP072384.1"/>
</dbReference>
<keyword evidence="1" id="KW-1133">Transmembrane helix</keyword>
<reference evidence="2 3" key="1">
    <citation type="submission" date="2021-03" db="EMBL/GenBank/DDBJ databases">
        <title>Human Oral Microbial Genomes.</title>
        <authorList>
            <person name="Johnston C.D."/>
            <person name="Chen T."/>
            <person name="Dewhirst F.E."/>
        </authorList>
    </citation>
    <scope>NUCLEOTIDE SEQUENCE [LARGE SCALE GENOMIC DNA]</scope>
    <source>
        <strain evidence="2 3">DSMZ 100122</strain>
    </source>
</reference>
<keyword evidence="3" id="KW-1185">Reference proteome</keyword>
<proteinExistence type="predicted"/>
<feature type="transmembrane region" description="Helical" evidence="1">
    <location>
        <begin position="20"/>
        <end position="42"/>
    </location>
</feature>
<evidence type="ECO:0000256" key="1">
    <source>
        <dbReference type="SAM" id="Phobius"/>
    </source>
</evidence>
<name>A0ABX7Y3A2_9ACTN</name>
<evidence type="ECO:0000313" key="3">
    <source>
        <dbReference type="Proteomes" id="UP000678513"/>
    </source>
</evidence>
<keyword evidence="1" id="KW-0812">Transmembrane</keyword>
<dbReference type="EMBL" id="CP072384">
    <property type="protein sequence ID" value="QUC07645.1"/>
    <property type="molecule type" value="Genomic_DNA"/>
</dbReference>
<dbReference type="Proteomes" id="UP000678513">
    <property type="component" value="Chromosome"/>
</dbReference>
<evidence type="ECO:0000313" key="2">
    <source>
        <dbReference type="EMBL" id="QUC07645.1"/>
    </source>
</evidence>
<sequence length="59" mass="5899">MVTSLGMMSESSRPDVVFSVNLPVTGGLILVCVAAAALASVLPGRRAANATPTEALAVD</sequence>
<keyword evidence="1" id="KW-0472">Membrane</keyword>
<organism evidence="2 3">
    <name type="scientific">Arachnia rubra</name>
    <dbReference type="NCBI Taxonomy" id="1547448"/>
    <lineage>
        <taxon>Bacteria</taxon>
        <taxon>Bacillati</taxon>
        <taxon>Actinomycetota</taxon>
        <taxon>Actinomycetes</taxon>
        <taxon>Propionibacteriales</taxon>
        <taxon>Propionibacteriaceae</taxon>
        <taxon>Arachnia</taxon>
    </lineage>
</organism>
<protein>
    <submittedName>
        <fullName evidence="2">Uncharacterized protein</fullName>
    </submittedName>
</protein>